<reference evidence="2 3" key="1">
    <citation type="submission" date="2020-05" db="EMBL/GenBank/DDBJ databases">
        <authorList>
            <person name="Campoy J."/>
            <person name="Schneeberger K."/>
            <person name="Spophaly S."/>
        </authorList>
    </citation>
    <scope>NUCLEOTIDE SEQUENCE [LARGE SCALE GENOMIC DNA]</scope>
    <source>
        <strain evidence="2">PruArmRojPasFocal</strain>
    </source>
</reference>
<gene>
    <name evidence="2" type="ORF">CURHAP_LOCUS29193</name>
</gene>
<dbReference type="Pfam" id="PF18117">
    <property type="entry name" value="EDS1_EP"/>
    <property type="match status" value="1"/>
</dbReference>
<protein>
    <recommendedName>
        <fullName evidence="1">EDS1 EP domain-containing protein</fullName>
    </recommendedName>
</protein>
<proteinExistence type="predicted"/>
<evidence type="ECO:0000313" key="2">
    <source>
        <dbReference type="EMBL" id="CAB4278383.1"/>
    </source>
</evidence>
<dbReference type="PANTHER" id="PTHR47413">
    <property type="entry name" value="LIPASE-LIKE PAD4"/>
    <property type="match status" value="1"/>
</dbReference>
<accession>A0A6J5UR87</accession>
<dbReference type="EMBL" id="CAEKDK010000004">
    <property type="protein sequence ID" value="CAB4278383.1"/>
    <property type="molecule type" value="Genomic_DNA"/>
</dbReference>
<dbReference type="InterPro" id="IPR041266">
    <property type="entry name" value="EDS1_EP"/>
</dbReference>
<dbReference type="PANTHER" id="PTHR47413:SF2">
    <property type="entry name" value="LIPASE-LIKE PAD4"/>
    <property type="match status" value="1"/>
</dbReference>
<name>A0A6J5UR87_PRUAR</name>
<evidence type="ECO:0000259" key="1">
    <source>
        <dbReference type="Pfam" id="PF18117"/>
    </source>
</evidence>
<feature type="domain" description="EDS1 EP" evidence="1">
    <location>
        <begin position="79"/>
        <end position="167"/>
    </location>
</feature>
<dbReference type="AlphaFoldDB" id="A0A6J5UR87"/>
<evidence type="ECO:0000313" key="3">
    <source>
        <dbReference type="Proteomes" id="UP000507222"/>
    </source>
</evidence>
<sequence length="194" mass="22367">MQGELPQSSCDAGVALALQSLGIRINFRSCESVPEDSEELGRGPNLKCADLAVRLSRITPYRAEIEWCKGSCDKSDEKLGVEPLEIAEYYWSNMHHVKGHYLTHGRERWFEIFDRWWREKRVNEEENSKRIKFAGLTLDSCFWAKVEEARECVANVRSNSSYEKLEELTELRLAVHPFWTATQFPSLRGGEVVP</sequence>
<organism evidence="2 3">
    <name type="scientific">Prunus armeniaca</name>
    <name type="common">Apricot</name>
    <name type="synonym">Armeniaca vulgaris</name>
    <dbReference type="NCBI Taxonomy" id="36596"/>
    <lineage>
        <taxon>Eukaryota</taxon>
        <taxon>Viridiplantae</taxon>
        <taxon>Streptophyta</taxon>
        <taxon>Embryophyta</taxon>
        <taxon>Tracheophyta</taxon>
        <taxon>Spermatophyta</taxon>
        <taxon>Magnoliopsida</taxon>
        <taxon>eudicotyledons</taxon>
        <taxon>Gunneridae</taxon>
        <taxon>Pentapetalae</taxon>
        <taxon>rosids</taxon>
        <taxon>fabids</taxon>
        <taxon>Rosales</taxon>
        <taxon>Rosaceae</taxon>
        <taxon>Amygdaloideae</taxon>
        <taxon>Amygdaleae</taxon>
        <taxon>Prunus</taxon>
    </lineage>
</organism>
<dbReference type="Proteomes" id="UP000507222">
    <property type="component" value="Unassembled WGS sequence"/>
</dbReference>